<dbReference type="Proteomes" id="UP000737018">
    <property type="component" value="Unassembled WGS sequence"/>
</dbReference>
<organism evidence="1 2">
    <name type="scientific">Castanea mollissima</name>
    <name type="common">Chinese chestnut</name>
    <dbReference type="NCBI Taxonomy" id="60419"/>
    <lineage>
        <taxon>Eukaryota</taxon>
        <taxon>Viridiplantae</taxon>
        <taxon>Streptophyta</taxon>
        <taxon>Embryophyta</taxon>
        <taxon>Tracheophyta</taxon>
        <taxon>Spermatophyta</taxon>
        <taxon>Magnoliopsida</taxon>
        <taxon>eudicotyledons</taxon>
        <taxon>Gunneridae</taxon>
        <taxon>Pentapetalae</taxon>
        <taxon>rosids</taxon>
        <taxon>fabids</taxon>
        <taxon>Fagales</taxon>
        <taxon>Fagaceae</taxon>
        <taxon>Castanea</taxon>
    </lineage>
</organism>
<comment type="caution">
    <text evidence="1">The sequence shown here is derived from an EMBL/GenBank/DDBJ whole genome shotgun (WGS) entry which is preliminary data.</text>
</comment>
<name>A0A8J4VEN5_9ROSI</name>
<protein>
    <submittedName>
        <fullName evidence="1">Uncharacterized protein</fullName>
    </submittedName>
</protein>
<evidence type="ECO:0000313" key="2">
    <source>
        <dbReference type="Proteomes" id="UP000737018"/>
    </source>
</evidence>
<sequence length="89" mass="10095">MRLSTEENGALARVNHPHAFFLLENSLGQQHSGFLICLFWDLSMKQQVSPVYVHIPQQAQTVKTKSELTLQSIPKLYCLLILSLTQQEG</sequence>
<gene>
    <name evidence="1" type="ORF">CMV_028044</name>
</gene>
<dbReference type="AlphaFoldDB" id="A0A8J4VEN5"/>
<reference evidence="1" key="1">
    <citation type="submission" date="2020-03" db="EMBL/GenBank/DDBJ databases">
        <title>Castanea mollissima Vanexum genome sequencing.</title>
        <authorList>
            <person name="Staton M."/>
        </authorList>
    </citation>
    <scope>NUCLEOTIDE SEQUENCE</scope>
    <source>
        <tissue evidence="1">Leaf</tissue>
    </source>
</reference>
<dbReference type="EMBL" id="JRKL02011964">
    <property type="protein sequence ID" value="KAF3945596.1"/>
    <property type="molecule type" value="Genomic_DNA"/>
</dbReference>
<keyword evidence="2" id="KW-1185">Reference proteome</keyword>
<proteinExistence type="predicted"/>
<accession>A0A8J4VEN5</accession>
<evidence type="ECO:0000313" key="1">
    <source>
        <dbReference type="EMBL" id="KAF3945596.1"/>
    </source>
</evidence>